<comment type="caution">
    <text evidence="2">The sequence shown here is derived from an EMBL/GenBank/DDBJ whole genome shotgun (WGS) entry which is preliminary data.</text>
</comment>
<dbReference type="Proteomes" id="UP000070133">
    <property type="component" value="Unassembled WGS sequence"/>
</dbReference>
<reference evidence="2 3" key="1">
    <citation type="submission" date="2015-07" db="EMBL/GenBank/DDBJ databases">
        <title>Comparative genomics of the Sigatoka disease complex on banana suggests a link between parallel evolutionary changes in Pseudocercospora fijiensis and Pseudocercospora eumusae and increased virulence on the banana host.</title>
        <authorList>
            <person name="Chang T.-C."/>
            <person name="Salvucci A."/>
            <person name="Crous P.W."/>
            <person name="Stergiopoulos I."/>
        </authorList>
    </citation>
    <scope>NUCLEOTIDE SEQUENCE [LARGE SCALE GENOMIC DNA]</scope>
    <source>
        <strain evidence="2 3">CBS 114824</strain>
    </source>
</reference>
<protein>
    <submittedName>
        <fullName evidence="2">Uncharacterized protein</fullName>
    </submittedName>
</protein>
<feature type="region of interest" description="Disordered" evidence="1">
    <location>
        <begin position="733"/>
        <end position="834"/>
    </location>
</feature>
<evidence type="ECO:0000313" key="3">
    <source>
        <dbReference type="Proteomes" id="UP000070133"/>
    </source>
</evidence>
<organism evidence="2 3">
    <name type="scientific">Pseudocercospora eumusae</name>
    <dbReference type="NCBI Taxonomy" id="321146"/>
    <lineage>
        <taxon>Eukaryota</taxon>
        <taxon>Fungi</taxon>
        <taxon>Dikarya</taxon>
        <taxon>Ascomycota</taxon>
        <taxon>Pezizomycotina</taxon>
        <taxon>Dothideomycetes</taxon>
        <taxon>Dothideomycetidae</taxon>
        <taxon>Mycosphaerellales</taxon>
        <taxon>Mycosphaerellaceae</taxon>
        <taxon>Pseudocercospora</taxon>
    </lineage>
</organism>
<feature type="compositionally biased region" description="Polar residues" evidence="1">
    <location>
        <begin position="734"/>
        <end position="749"/>
    </location>
</feature>
<accession>A0A139HPA2</accession>
<dbReference type="OrthoDB" id="3946749at2759"/>
<feature type="compositionally biased region" description="Low complexity" evidence="1">
    <location>
        <begin position="256"/>
        <end position="270"/>
    </location>
</feature>
<dbReference type="PANTHER" id="PTHR39461">
    <property type="entry name" value="LEA DOMAIN PROTEIN (AFU_ORTHOLOGUE AFUA_8G04920)"/>
    <property type="match status" value="1"/>
</dbReference>
<dbReference type="Pfam" id="PF12396">
    <property type="entry name" value="DUF3659"/>
    <property type="match status" value="1"/>
</dbReference>
<proteinExistence type="predicted"/>
<dbReference type="PANTHER" id="PTHR39461:SF1">
    <property type="entry name" value="LEA DOMAIN PROTEIN (AFU_ORTHOLOGUE AFUA_8G04920)"/>
    <property type="match status" value="1"/>
</dbReference>
<feature type="compositionally biased region" description="Low complexity" evidence="1">
    <location>
        <begin position="690"/>
        <end position="700"/>
    </location>
</feature>
<sequence>MAIFSRKSKTKKDGEKKPEAAVNAEKATPAKKFVPRHARADSTGQVGNMDNSQQIALANRRRAANSMFASTLSNASYAQDIAHSMAHGVTSPTYPEAGQQRPNPMQRNQSEEAFLANRDGLPMPTPSMQSALAGRSRMSPSNSDYFRHLGAPPLIDTNVGNDKRPITSAGFGHSNYSSDSGYESAGCQSAIHSRAPSEHGLQDYSKSYLSRSSPGFLLPELKLGDVPMTEQLEPNKSVEGALKHNGSVSPLDLASDSRSIRSTRSTTSVSKRTRFEDDPDPMPPLDQLEAIRNPSSSTAPLSELEKAPSIPERAPARALSIAEHLPPLTILKGLKVNKKGKILDEEGDPIGELVEGDLLDCVRREVNGSGEVLDEYGRVVGTVRTVARVPARALSHSGPQTQAREEISTAAAVQYTRPQALHVEMQSAAPTLPVVAPYQHTSSQQAEAQLYPREEILEVQSKERTQPSLPPVEPQAQAGETVVALPAFEPMQDITTAISPAAVQDTARQSNTESTSSDEVVHPAENSSKVVTLNPVAPVHEPMFAEARSTSRSQEALATEQPHFARSGDPTTIEVTPFARTSNPKAIEVTPYNPLARTAAAPRHSPRFHARDFATEMQTPPEPARRSIVPKSASERSLSELSKPFARPMMSSVPEHNVPDDEIAPVVPAGAFSYKGDIDSTVPDARKRSNSPPSAMRPAAMANVRRVTTQYAGQSAKHPAFSALKKSDSYGFDMSTSGSETGTDPSSSDEGFPPMMMAKHSRSASLRTTGTASTSKPRTYFTHGGKVTVNANDITPKPSMDTKPEAPVATAEKKKGDKKRSRMSLGFGRKTKAA</sequence>
<keyword evidence="3" id="KW-1185">Reference proteome</keyword>
<feature type="region of interest" description="Disordered" evidence="1">
    <location>
        <begin position="503"/>
        <end position="528"/>
    </location>
</feature>
<feature type="region of interest" description="Disordered" evidence="1">
    <location>
        <begin position="678"/>
        <end position="700"/>
    </location>
</feature>
<dbReference type="STRING" id="321146.A0A139HPA2"/>
<dbReference type="EMBL" id="LFZN01000023">
    <property type="protein sequence ID" value="KXT04217.1"/>
    <property type="molecule type" value="Genomic_DNA"/>
</dbReference>
<name>A0A139HPA2_9PEZI</name>
<feature type="region of interest" description="Disordered" evidence="1">
    <location>
        <begin position="1"/>
        <end position="53"/>
    </location>
</feature>
<feature type="region of interest" description="Disordered" evidence="1">
    <location>
        <begin position="237"/>
        <end position="311"/>
    </location>
</feature>
<feature type="compositionally biased region" description="Polar residues" evidence="1">
    <location>
        <begin position="763"/>
        <end position="777"/>
    </location>
</feature>
<dbReference type="AlphaFoldDB" id="A0A139HPA2"/>
<evidence type="ECO:0000313" key="2">
    <source>
        <dbReference type="EMBL" id="KXT04217.1"/>
    </source>
</evidence>
<gene>
    <name evidence="2" type="ORF">AC578_78</name>
</gene>
<dbReference type="InterPro" id="IPR022124">
    <property type="entry name" value="DUF3659"/>
</dbReference>
<evidence type="ECO:0000256" key="1">
    <source>
        <dbReference type="SAM" id="MobiDB-lite"/>
    </source>
</evidence>
<feature type="compositionally biased region" description="Polar residues" evidence="1">
    <location>
        <begin position="506"/>
        <end position="518"/>
    </location>
</feature>
<feature type="compositionally biased region" description="Basic residues" evidence="1">
    <location>
        <begin position="1"/>
        <end position="10"/>
    </location>
</feature>
<feature type="compositionally biased region" description="Polar residues" evidence="1">
    <location>
        <begin position="42"/>
        <end position="53"/>
    </location>
</feature>
<feature type="region of interest" description="Disordered" evidence="1">
    <location>
        <begin position="616"/>
        <end position="637"/>
    </location>
</feature>